<dbReference type="OrthoDB" id="329835at2759"/>
<proteinExistence type="predicted"/>
<name>K9F8R3_PEND1</name>
<dbReference type="AlphaFoldDB" id="K9F8R3"/>
<evidence type="ECO:0000313" key="1">
    <source>
        <dbReference type="EMBL" id="EKV05519.1"/>
    </source>
</evidence>
<gene>
    <name evidence="1" type="ORF">PDIP_82730</name>
</gene>
<reference evidence="2" key="1">
    <citation type="journal article" date="2012" name="BMC Genomics">
        <title>Genome sequence of the necrotrophic fungus Penicillium digitatum, the main postharvest pathogen of citrus.</title>
        <authorList>
            <person name="Marcet-Houben M."/>
            <person name="Ballester A.-R."/>
            <person name="de la Fuente B."/>
            <person name="Harries E."/>
            <person name="Marcos J.F."/>
            <person name="Gonzalez-Candelas L."/>
            <person name="Gabaldon T."/>
        </authorList>
    </citation>
    <scope>NUCLEOTIDE SEQUENCE [LARGE SCALE GENOMIC DNA]</scope>
    <source>
        <strain evidence="2">Pd1 / CECT 20795</strain>
    </source>
</reference>
<dbReference type="HOGENOM" id="CLU_2109839_0_0_1"/>
<dbReference type="Gene3D" id="3.90.180.10">
    <property type="entry name" value="Medium-chain alcohol dehydrogenases, catalytic domain"/>
    <property type="match status" value="1"/>
</dbReference>
<dbReference type="Pfam" id="PF13602">
    <property type="entry name" value="ADH_zinc_N_2"/>
    <property type="match status" value="1"/>
</dbReference>
<comment type="caution">
    <text evidence="1">The sequence shown here is derived from an EMBL/GenBank/DDBJ whole genome shotgun (WGS) entry which is preliminary data.</text>
</comment>
<organism evidence="1 2">
    <name type="scientific">Penicillium digitatum (strain Pd1 / CECT 20795)</name>
    <name type="common">Green mold</name>
    <dbReference type="NCBI Taxonomy" id="1170230"/>
    <lineage>
        <taxon>Eukaryota</taxon>
        <taxon>Fungi</taxon>
        <taxon>Dikarya</taxon>
        <taxon>Ascomycota</taxon>
        <taxon>Pezizomycotina</taxon>
        <taxon>Eurotiomycetes</taxon>
        <taxon>Eurotiomycetidae</taxon>
        <taxon>Eurotiales</taxon>
        <taxon>Aspergillaceae</taxon>
        <taxon>Penicillium</taxon>
    </lineage>
</organism>
<dbReference type="KEGG" id="pdp:PDIP_82730"/>
<dbReference type="EMBL" id="AKCU01000499">
    <property type="protein sequence ID" value="EKV05519.1"/>
    <property type="molecule type" value="Genomic_DNA"/>
</dbReference>
<accession>K9F8R3</accession>
<sequence length="115" mass="12823">MQPFEHNVNFSSVDLTKVGKFKPQLMKRLLGDVGRLLSERSVHPVRPLSVYRISEIEKAFRTLQNGKSMGKIVVVPHEGDQVKVNKNTMSGFRCSSLIVHVSGRGSQDQSNSLTT</sequence>
<dbReference type="Proteomes" id="UP000009886">
    <property type="component" value="Unassembled WGS sequence"/>
</dbReference>
<evidence type="ECO:0000313" key="2">
    <source>
        <dbReference type="Proteomes" id="UP000009886"/>
    </source>
</evidence>
<protein>
    <submittedName>
        <fullName evidence="1">Uncharacterized protein</fullName>
    </submittedName>
</protein>
<dbReference type="VEuPathDB" id="FungiDB:PDIP_82730"/>